<evidence type="ECO:0000313" key="1">
    <source>
        <dbReference type="EMBL" id="OCX76705.1"/>
    </source>
</evidence>
<evidence type="ECO:0000313" key="2">
    <source>
        <dbReference type="Proteomes" id="UP000094893"/>
    </source>
</evidence>
<protein>
    <submittedName>
        <fullName evidence="1">Uncharacterized protein</fullName>
    </submittedName>
</protein>
<dbReference type="AlphaFoldDB" id="A0A1C2IL77"/>
<dbReference type="RefSeq" id="WP_024894652.1">
    <property type="nucleotide sequence ID" value="NZ_LWRZ01000114.1"/>
</dbReference>
<organism evidence="1 2">
    <name type="scientific">Acidithiobacillus thiooxidans</name>
    <name type="common">Thiobacillus thiooxidans</name>
    <dbReference type="NCBI Taxonomy" id="930"/>
    <lineage>
        <taxon>Bacteria</taxon>
        <taxon>Pseudomonadati</taxon>
        <taxon>Pseudomonadota</taxon>
        <taxon>Acidithiobacillia</taxon>
        <taxon>Acidithiobacillales</taxon>
        <taxon>Acidithiobacillaceae</taxon>
        <taxon>Acidithiobacillus</taxon>
    </lineage>
</organism>
<proteinExistence type="predicted"/>
<dbReference type="Proteomes" id="UP000094893">
    <property type="component" value="Unassembled WGS sequence"/>
</dbReference>
<gene>
    <name evidence="1" type="ORF">A6P07_01915</name>
</gene>
<reference evidence="1 2" key="1">
    <citation type="journal article" date="2016" name="Int. J. Mol. Sci.">
        <title>Comparative genomics of the extreme acidophile Acidithiobacillus thiooxidans reveals intraspecific divergence and niche adaptation.</title>
        <authorList>
            <person name="Zhang X."/>
            <person name="Feng X."/>
            <person name="Tao J."/>
            <person name="Ma L."/>
            <person name="Xiao Y."/>
            <person name="Liang Y."/>
            <person name="Liu X."/>
            <person name="Yin H."/>
        </authorList>
    </citation>
    <scope>NUCLEOTIDE SEQUENCE [LARGE SCALE GENOMIC DNA]</scope>
    <source>
        <strain evidence="1 2">A02</strain>
    </source>
</reference>
<dbReference type="EMBL" id="LWSA01000021">
    <property type="protein sequence ID" value="OCX76705.1"/>
    <property type="molecule type" value="Genomic_DNA"/>
</dbReference>
<sequence length="72" mass="8238">MGKSPAERQRDKRERDYALVWGGRGDETQLSDTALLEQIAIAYRKGRNLPGENAILRGLIRELMQRARLLSE</sequence>
<comment type="caution">
    <text evidence="1">The sequence shown here is derived from an EMBL/GenBank/DDBJ whole genome shotgun (WGS) entry which is preliminary data.</text>
</comment>
<accession>A0A1C2IL77</accession>
<name>A0A1C2IL77_ACITH</name>